<organism evidence="1 2">
    <name type="scientific">Frankliniella fusca</name>
    <dbReference type="NCBI Taxonomy" id="407009"/>
    <lineage>
        <taxon>Eukaryota</taxon>
        <taxon>Metazoa</taxon>
        <taxon>Ecdysozoa</taxon>
        <taxon>Arthropoda</taxon>
        <taxon>Hexapoda</taxon>
        <taxon>Insecta</taxon>
        <taxon>Pterygota</taxon>
        <taxon>Neoptera</taxon>
        <taxon>Paraneoptera</taxon>
        <taxon>Thysanoptera</taxon>
        <taxon>Terebrantia</taxon>
        <taxon>Thripoidea</taxon>
        <taxon>Thripidae</taxon>
        <taxon>Frankliniella</taxon>
    </lineage>
</organism>
<comment type="caution">
    <text evidence="1">The sequence shown here is derived from an EMBL/GenBank/DDBJ whole genome shotgun (WGS) entry which is preliminary data.</text>
</comment>
<reference evidence="1" key="1">
    <citation type="submission" date="2021-07" db="EMBL/GenBank/DDBJ databases">
        <authorList>
            <person name="Catto M.A."/>
            <person name="Jacobson A."/>
            <person name="Kennedy G."/>
            <person name="Labadie P."/>
            <person name="Hunt B.G."/>
            <person name="Srinivasan R."/>
        </authorList>
    </citation>
    <scope>NUCLEOTIDE SEQUENCE</scope>
    <source>
        <strain evidence="1">PL_HMW_Pooled</strain>
        <tissue evidence="1">Head</tissue>
    </source>
</reference>
<proteinExistence type="predicted"/>
<reference evidence="1" key="2">
    <citation type="journal article" date="2023" name="BMC Genomics">
        <title>Pest status, molecular evolution, and epigenetic factors derived from the genome assembly of Frankliniella fusca, a thysanopteran phytovirus vector.</title>
        <authorList>
            <person name="Catto M.A."/>
            <person name="Labadie P.E."/>
            <person name="Jacobson A.L."/>
            <person name="Kennedy G.G."/>
            <person name="Srinivasan R."/>
            <person name="Hunt B.G."/>
        </authorList>
    </citation>
    <scope>NUCLEOTIDE SEQUENCE</scope>
    <source>
        <strain evidence="1">PL_HMW_Pooled</strain>
    </source>
</reference>
<evidence type="ECO:0000313" key="2">
    <source>
        <dbReference type="Proteomes" id="UP001219518"/>
    </source>
</evidence>
<dbReference type="EMBL" id="JAHWGI010001278">
    <property type="protein sequence ID" value="KAK3927132.1"/>
    <property type="molecule type" value="Genomic_DNA"/>
</dbReference>
<sequence length="108" mass="12311">CVCVCVWRARVRYNVAGSPVPFADRAPCPLRLLREFKEAPDTTTTRPLSMTLCLDDLSFSPCVSLCFLLRAKFSPQIRTIFYGRMHKLASIRIKGVHRTVTRFLADFS</sequence>
<evidence type="ECO:0000313" key="1">
    <source>
        <dbReference type="EMBL" id="KAK3927132.1"/>
    </source>
</evidence>
<keyword evidence="2" id="KW-1185">Reference proteome</keyword>
<dbReference type="Proteomes" id="UP001219518">
    <property type="component" value="Unassembled WGS sequence"/>
</dbReference>
<keyword evidence="1" id="KW-0067">ATP-binding</keyword>
<dbReference type="AlphaFoldDB" id="A0AAE1HTH4"/>
<keyword evidence="1" id="KW-0547">Nucleotide-binding</keyword>
<gene>
    <name evidence="1" type="ORF">KUF71_015438</name>
</gene>
<name>A0AAE1HTH4_9NEOP</name>
<accession>A0AAE1HTH4</accession>
<feature type="non-terminal residue" evidence="1">
    <location>
        <position position="1"/>
    </location>
</feature>
<protein>
    <submittedName>
        <fullName evidence="1">Phosphate import ATP-binding protein PstB</fullName>
    </submittedName>
</protein>
<dbReference type="GO" id="GO:0005524">
    <property type="term" value="F:ATP binding"/>
    <property type="evidence" value="ECO:0007669"/>
    <property type="project" value="UniProtKB-KW"/>
</dbReference>